<proteinExistence type="predicted"/>
<sequence length="433" mass="46989">MTNLIHTNMKRREFIIGCSAAIAAMAGSRITGYSFAPDGSPGNILIYVFLRGGCDGLNLVAPVNDPNYIANRTADVRVTDSGDTEGLSLGNGLAGLDFRLHKKTSALKELYDSNALAIIHAAGLTNGTRSHFDAMDLIERGSLQNKTLNEGWLTRFLKSVPAAPEGNNIASVAIGTVMPTSFLGSNGTLAISNLNDYKLRGDKRYASILQSLYTGNSLLDEAAQNALTSVAEINNQLPKDVTNTPMPYVPENNVKYPESPLAKSLQTLAQLIKMETGLRVASVDYGGWDTHEHQQGAFANLADGLSTALGAFYNDISHHQKRVTLLVMSEFGRRLKSNKSNGTDHGHGNVMLVLGGEVKGGKMYGTWPGLENEQLDNHVDLAVTTDYRHVLSEILLKRMANPKLGYIFPGYKDYKPLNFLNGNALQIDYNNAK</sequence>
<evidence type="ECO:0000313" key="1">
    <source>
        <dbReference type="EMBL" id="AYB29085.1"/>
    </source>
</evidence>
<organism evidence="1 2">
    <name type="scientific">Chryseolinea soli</name>
    <dbReference type="NCBI Taxonomy" id="2321403"/>
    <lineage>
        <taxon>Bacteria</taxon>
        <taxon>Pseudomonadati</taxon>
        <taxon>Bacteroidota</taxon>
        <taxon>Cytophagia</taxon>
        <taxon>Cytophagales</taxon>
        <taxon>Fulvivirgaceae</taxon>
        <taxon>Chryseolinea</taxon>
    </lineage>
</organism>
<dbReference type="InterPro" id="IPR010869">
    <property type="entry name" value="DUF1501"/>
</dbReference>
<gene>
    <name evidence="1" type="ORF">D4L85_00145</name>
</gene>
<accession>A0A385SGR4</accession>
<dbReference type="AlphaFoldDB" id="A0A385SGR4"/>
<evidence type="ECO:0000313" key="2">
    <source>
        <dbReference type="Proteomes" id="UP000266183"/>
    </source>
</evidence>
<dbReference type="PANTHER" id="PTHR43737">
    <property type="entry name" value="BLL7424 PROTEIN"/>
    <property type="match status" value="1"/>
</dbReference>
<dbReference type="Proteomes" id="UP000266183">
    <property type="component" value="Chromosome"/>
</dbReference>
<name>A0A385SGR4_9BACT</name>
<dbReference type="PANTHER" id="PTHR43737:SF1">
    <property type="entry name" value="DUF1501 DOMAIN-CONTAINING PROTEIN"/>
    <property type="match status" value="1"/>
</dbReference>
<dbReference type="KEGG" id="chk:D4L85_00145"/>
<keyword evidence="2" id="KW-1185">Reference proteome</keyword>
<dbReference type="Pfam" id="PF07394">
    <property type="entry name" value="DUF1501"/>
    <property type="match status" value="1"/>
</dbReference>
<reference evidence="2" key="1">
    <citation type="submission" date="2018-09" db="EMBL/GenBank/DDBJ databases">
        <title>Chryseolinea sp. KIS68-18 isolated from soil.</title>
        <authorList>
            <person name="Weon H.-Y."/>
            <person name="Kwon S.-W."/>
            <person name="Lee S.A."/>
        </authorList>
    </citation>
    <scope>NUCLEOTIDE SEQUENCE [LARGE SCALE GENOMIC DNA]</scope>
    <source>
        <strain evidence="2">KIS68-18</strain>
    </source>
</reference>
<protein>
    <submittedName>
        <fullName evidence="1">DUF1501 domain-containing protein</fullName>
    </submittedName>
</protein>
<dbReference type="EMBL" id="CP032382">
    <property type="protein sequence ID" value="AYB29085.1"/>
    <property type="molecule type" value="Genomic_DNA"/>
</dbReference>